<comment type="caution">
    <text evidence="3">The sequence shown here is derived from an EMBL/GenBank/DDBJ whole genome shotgun (WGS) entry which is preliminary data.</text>
</comment>
<feature type="compositionally biased region" description="Basic and acidic residues" evidence="1">
    <location>
        <begin position="244"/>
        <end position="261"/>
    </location>
</feature>
<name>A0ABT1AE24_9PSEU</name>
<evidence type="ECO:0000256" key="2">
    <source>
        <dbReference type="SAM" id="Phobius"/>
    </source>
</evidence>
<organism evidence="3 4">
    <name type="scientific">Pseudonocardia humida</name>
    <dbReference type="NCBI Taxonomy" id="2800819"/>
    <lineage>
        <taxon>Bacteria</taxon>
        <taxon>Bacillati</taxon>
        <taxon>Actinomycetota</taxon>
        <taxon>Actinomycetes</taxon>
        <taxon>Pseudonocardiales</taxon>
        <taxon>Pseudonocardiaceae</taxon>
        <taxon>Pseudonocardia</taxon>
    </lineage>
</organism>
<gene>
    <name evidence="3" type="ORF">KDL28_38980</name>
</gene>
<evidence type="ECO:0008006" key="5">
    <source>
        <dbReference type="Google" id="ProtNLM"/>
    </source>
</evidence>
<keyword evidence="2" id="KW-0472">Membrane</keyword>
<dbReference type="Proteomes" id="UP001165283">
    <property type="component" value="Unassembled WGS sequence"/>
</dbReference>
<feature type="transmembrane region" description="Helical" evidence="2">
    <location>
        <begin position="130"/>
        <end position="152"/>
    </location>
</feature>
<accession>A0ABT1AE24</accession>
<evidence type="ECO:0000313" key="4">
    <source>
        <dbReference type="Proteomes" id="UP001165283"/>
    </source>
</evidence>
<keyword evidence="2" id="KW-0812">Transmembrane</keyword>
<dbReference type="RefSeq" id="WP_252446562.1">
    <property type="nucleotide sequence ID" value="NZ_JAGSOV010000105.1"/>
</dbReference>
<evidence type="ECO:0000313" key="3">
    <source>
        <dbReference type="EMBL" id="MCO1661049.1"/>
    </source>
</evidence>
<keyword evidence="2" id="KW-1133">Transmembrane helix</keyword>
<sequence length="326" mass="34188">MRLSRTAAGGGPLALRPLRHALLATGLVLAVCALLATTAAVSFATTAERIATATGRTLGVVDGPADDSADGGPAVRLRWTPPGAAERVDVVAVGGPAPAAGTRAEVAFDPADPSAPLVPGAQVLVDGDRWLTVLSLAVVVAVGVLGALAWQITVRRRAFARPVRTARVRRVRWQQGLWTRSYLETESNPQRWIPVHFDPVLVGLPAPTTVRLHGDPLRDRVVAATVTGPDGVHPLVPSGPVRLTEPRGHRTDNPSRPDDTVGQRAAALARMARQLRADLPLVVPAPFLALLWTYVDRGGVLTWASATALTAALGLWLGALRGSDPS</sequence>
<protein>
    <recommendedName>
        <fullName evidence="5">DUF3592 domain-containing protein</fullName>
    </recommendedName>
</protein>
<dbReference type="EMBL" id="JAGSOV010000105">
    <property type="protein sequence ID" value="MCO1661049.1"/>
    <property type="molecule type" value="Genomic_DNA"/>
</dbReference>
<evidence type="ECO:0000256" key="1">
    <source>
        <dbReference type="SAM" id="MobiDB-lite"/>
    </source>
</evidence>
<reference evidence="3" key="1">
    <citation type="submission" date="2021-04" db="EMBL/GenBank/DDBJ databases">
        <title>Pseudonocardia sp. nov., isolated from sandy soil of mangrove forest.</title>
        <authorList>
            <person name="Zan Z."/>
            <person name="Huang R."/>
            <person name="Liu W."/>
        </authorList>
    </citation>
    <scope>NUCLEOTIDE SEQUENCE</scope>
    <source>
        <strain evidence="3">S2-4</strain>
    </source>
</reference>
<proteinExistence type="predicted"/>
<feature type="region of interest" description="Disordered" evidence="1">
    <location>
        <begin position="234"/>
        <end position="261"/>
    </location>
</feature>
<feature type="transmembrane region" description="Helical" evidence="2">
    <location>
        <begin position="301"/>
        <end position="320"/>
    </location>
</feature>
<keyword evidence="4" id="KW-1185">Reference proteome</keyword>